<keyword evidence="2" id="KW-1003">Cell membrane</keyword>
<evidence type="ECO:0000256" key="3">
    <source>
        <dbReference type="ARBA" id="ARBA00022692"/>
    </source>
</evidence>
<dbReference type="Pfam" id="PF18967">
    <property type="entry name" value="PycTM"/>
    <property type="match status" value="1"/>
</dbReference>
<dbReference type="Proteomes" id="UP000664617">
    <property type="component" value="Unassembled WGS sequence"/>
</dbReference>
<keyword evidence="4" id="KW-0547">Nucleotide-binding</keyword>
<evidence type="ECO:0000313" key="11">
    <source>
        <dbReference type="EMBL" id="MBO0610148.1"/>
    </source>
</evidence>
<evidence type="ECO:0000256" key="9">
    <source>
        <dbReference type="SAM" id="Phobius"/>
    </source>
</evidence>
<keyword evidence="3 9" id="KW-0812">Transmembrane</keyword>
<dbReference type="RefSeq" id="WP_207276086.1">
    <property type="nucleotide sequence ID" value="NZ_JAFMPK010000047.1"/>
</dbReference>
<organism evidence="11 12">
    <name type="scientific">Myceligenerans salitolerans</name>
    <dbReference type="NCBI Taxonomy" id="1230528"/>
    <lineage>
        <taxon>Bacteria</taxon>
        <taxon>Bacillati</taxon>
        <taxon>Actinomycetota</taxon>
        <taxon>Actinomycetes</taxon>
        <taxon>Micrococcales</taxon>
        <taxon>Promicromonosporaceae</taxon>
        <taxon>Myceligenerans</taxon>
    </lineage>
</organism>
<accession>A0ABS3IB19</accession>
<evidence type="ECO:0000256" key="2">
    <source>
        <dbReference type="ARBA" id="ARBA00022475"/>
    </source>
</evidence>
<evidence type="ECO:0000259" key="10">
    <source>
        <dbReference type="Pfam" id="PF18967"/>
    </source>
</evidence>
<evidence type="ECO:0000256" key="5">
    <source>
        <dbReference type="ARBA" id="ARBA00022989"/>
    </source>
</evidence>
<feature type="transmembrane region" description="Helical" evidence="9">
    <location>
        <begin position="82"/>
        <end position="106"/>
    </location>
</feature>
<keyword evidence="7 9" id="KW-0472">Membrane</keyword>
<evidence type="ECO:0000256" key="4">
    <source>
        <dbReference type="ARBA" id="ARBA00022741"/>
    </source>
</evidence>
<dbReference type="EMBL" id="JAFMPK010000047">
    <property type="protein sequence ID" value="MBO0610148.1"/>
    <property type="molecule type" value="Genomic_DNA"/>
</dbReference>
<evidence type="ECO:0000256" key="7">
    <source>
        <dbReference type="ARBA" id="ARBA00023136"/>
    </source>
</evidence>
<comment type="subcellular location">
    <subcellularLocation>
        <location evidence="1">Cell membrane</location>
    </subcellularLocation>
</comment>
<feature type="transmembrane region" description="Helical" evidence="9">
    <location>
        <begin position="167"/>
        <end position="190"/>
    </location>
</feature>
<evidence type="ECO:0000256" key="8">
    <source>
        <dbReference type="SAM" id="MobiDB-lite"/>
    </source>
</evidence>
<keyword evidence="6" id="KW-0051">Antiviral defense</keyword>
<sequence>MSWWGAGRVQRDARRLTGRPGQRRPAEGAVSSDAQFVQSMLQLTITNADVKTSVLVAAIALTFGVGTPAIPFEQAIVPGSWLAVVAAFLGLVAIVLCGAAGLHLVLSLRPRMKKREFSRYSLPDIVGASVDELAATGAAGDRREAWVQVKNLADISAQKHAHIRRALIYYPASVVLMVVSAAIGIVVRAAPM</sequence>
<evidence type="ECO:0000313" key="12">
    <source>
        <dbReference type="Proteomes" id="UP000664617"/>
    </source>
</evidence>
<reference evidence="12" key="1">
    <citation type="submission" date="2023-07" db="EMBL/GenBank/DDBJ databases">
        <title>Myceligenerans salitolerans sp. nov., a halotolerant actinomycete isolated from a salt lake in Xinjiang, China.</title>
        <authorList>
            <person name="Guan T."/>
        </authorList>
    </citation>
    <scope>NUCLEOTIDE SEQUENCE [LARGE SCALE GENOMIC DNA]</scope>
    <source>
        <strain evidence="12">XHU 5031</strain>
    </source>
</reference>
<keyword evidence="12" id="KW-1185">Reference proteome</keyword>
<comment type="caution">
    <text evidence="11">The sequence shown here is derived from an EMBL/GenBank/DDBJ whole genome shotgun (WGS) entry which is preliminary data.</text>
</comment>
<proteinExistence type="predicted"/>
<keyword evidence="5 9" id="KW-1133">Transmembrane helix</keyword>
<dbReference type="InterPro" id="IPR043760">
    <property type="entry name" value="PycTM_dom"/>
</dbReference>
<name>A0ABS3IB19_9MICO</name>
<gene>
    <name evidence="11" type="ORF">J0911_14030</name>
</gene>
<evidence type="ECO:0000256" key="6">
    <source>
        <dbReference type="ARBA" id="ARBA00023118"/>
    </source>
</evidence>
<protein>
    <recommendedName>
        <fullName evidence="10">Pycsar effector protein domain-containing protein</fullName>
    </recommendedName>
</protein>
<feature type="domain" description="Pycsar effector protein" evidence="10">
    <location>
        <begin position="36"/>
        <end position="183"/>
    </location>
</feature>
<feature type="region of interest" description="Disordered" evidence="8">
    <location>
        <begin position="1"/>
        <end position="28"/>
    </location>
</feature>
<feature type="transmembrane region" description="Helical" evidence="9">
    <location>
        <begin position="50"/>
        <end position="70"/>
    </location>
</feature>
<evidence type="ECO:0000256" key="1">
    <source>
        <dbReference type="ARBA" id="ARBA00004236"/>
    </source>
</evidence>